<dbReference type="OrthoDB" id="1470350at2759"/>
<dbReference type="CDD" id="cd11069">
    <property type="entry name" value="CYP_FUM15-like"/>
    <property type="match status" value="1"/>
</dbReference>
<comment type="similarity">
    <text evidence="4">Belongs to the cytochrome P450 family.</text>
</comment>
<protein>
    <recommendedName>
        <fullName evidence="16">Cytochrome P450</fullName>
    </recommendedName>
</protein>
<dbReference type="InterPro" id="IPR002401">
    <property type="entry name" value="Cyt_P450_E_grp-I"/>
</dbReference>
<organism evidence="14 15">
    <name type="scientific">Laccaria amethystina LaAM-08-1</name>
    <dbReference type="NCBI Taxonomy" id="1095629"/>
    <lineage>
        <taxon>Eukaryota</taxon>
        <taxon>Fungi</taxon>
        <taxon>Dikarya</taxon>
        <taxon>Basidiomycota</taxon>
        <taxon>Agaricomycotina</taxon>
        <taxon>Agaricomycetes</taxon>
        <taxon>Agaricomycetidae</taxon>
        <taxon>Agaricales</taxon>
        <taxon>Agaricineae</taxon>
        <taxon>Hydnangiaceae</taxon>
        <taxon>Laccaria</taxon>
    </lineage>
</organism>
<evidence type="ECO:0000313" key="15">
    <source>
        <dbReference type="Proteomes" id="UP000054477"/>
    </source>
</evidence>
<dbReference type="InterPro" id="IPR001128">
    <property type="entry name" value="Cyt_P450"/>
</dbReference>
<gene>
    <name evidence="14" type="ORF">K443DRAFT_110862</name>
</gene>
<evidence type="ECO:0000256" key="3">
    <source>
        <dbReference type="ARBA" id="ARBA00004721"/>
    </source>
</evidence>
<evidence type="ECO:0000256" key="8">
    <source>
        <dbReference type="ARBA" id="ARBA00022989"/>
    </source>
</evidence>
<reference evidence="15" key="2">
    <citation type="submission" date="2015-01" db="EMBL/GenBank/DDBJ databases">
        <title>Evolutionary Origins and Diversification of the Mycorrhizal Mutualists.</title>
        <authorList>
            <consortium name="DOE Joint Genome Institute"/>
            <consortium name="Mycorrhizal Genomics Consortium"/>
            <person name="Kohler A."/>
            <person name="Kuo A."/>
            <person name="Nagy L.G."/>
            <person name="Floudas D."/>
            <person name="Copeland A."/>
            <person name="Barry K.W."/>
            <person name="Cichocki N."/>
            <person name="Veneault-Fourrey C."/>
            <person name="LaButti K."/>
            <person name="Lindquist E.A."/>
            <person name="Lipzen A."/>
            <person name="Lundell T."/>
            <person name="Morin E."/>
            <person name="Murat C."/>
            <person name="Riley R."/>
            <person name="Ohm R."/>
            <person name="Sun H."/>
            <person name="Tunlid A."/>
            <person name="Henrissat B."/>
            <person name="Grigoriev I.V."/>
            <person name="Hibbett D.S."/>
            <person name="Martin F."/>
        </authorList>
    </citation>
    <scope>NUCLEOTIDE SEQUENCE [LARGE SCALE GENOMIC DNA]</scope>
    <source>
        <strain evidence="15">LaAM-08-1</strain>
    </source>
</reference>
<dbReference type="Gene3D" id="1.10.630.10">
    <property type="entry name" value="Cytochrome P450"/>
    <property type="match status" value="1"/>
</dbReference>
<evidence type="ECO:0000313" key="14">
    <source>
        <dbReference type="EMBL" id="KIJ94165.1"/>
    </source>
</evidence>
<dbReference type="InterPro" id="IPR036396">
    <property type="entry name" value="Cyt_P450_sf"/>
</dbReference>
<keyword evidence="9" id="KW-0560">Oxidoreductase</keyword>
<evidence type="ECO:0000256" key="6">
    <source>
        <dbReference type="ARBA" id="ARBA00022692"/>
    </source>
</evidence>
<dbReference type="AlphaFoldDB" id="A0A0C9WRQ3"/>
<evidence type="ECO:0008006" key="16">
    <source>
        <dbReference type="Google" id="ProtNLM"/>
    </source>
</evidence>
<dbReference type="PANTHER" id="PTHR24305">
    <property type="entry name" value="CYTOCHROME P450"/>
    <property type="match status" value="1"/>
</dbReference>
<evidence type="ECO:0000256" key="10">
    <source>
        <dbReference type="ARBA" id="ARBA00023004"/>
    </source>
</evidence>
<comment type="cofactor">
    <cofactor evidence="1 13">
        <name>heme</name>
        <dbReference type="ChEBI" id="CHEBI:30413"/>
    </cofactor>
</comment>
<keyword evidence="5 13" id="KW-0349">Heme</keyword>
<reference evidence="14 15" key="1">
    <citation type="submission" date="2014-04" db="EMBL/GenBank/DDBJ databases">
        <authorList>
            <consortium name="DOE Joint Genome Institute"/>
            <person name="Kuo A."/>
            <person name="Kohler A."/>
            <person name="Nagy L.G."/>
            <person name="Floudas D."/>
            <person name="Copeland A."/>
            <person name="Barry K.W."/>
            <person name="Cichocki N."/>
            <person name="Veneault-Fourrey C."/>
            <person name="LaButti K."/>
            <person name="Lindquist E.A."/>
            <person name="Lipzen A."/>
            <person name="Lundell T."/>
            <person name="Morin E."/>
            <person name="Murat C."/>
            <person name="Sun H."/>
            <person name="Tunlid A."/>
            <person name="Henrissat B."/>
            <person name="Grigoriev I.V."/>
            <person name="Hibbett D.S."/>
            <person name="Martin F."/>
            <person name="Nordberg H.P."/>
            <person name="Cantor M.N."/>
            <person name="Hua S.X."/>
        </authorList>
    </citation>
    <scope>NUCLEOTIDE SEQUENCE [LARGE SCALE GENOMIC DNA]</scope>
    <source>
        <strain evidence="14 15">LaAM-08-1</strain>
    </source>
</reference>
<dbReference type="HOGENOM" id="CLU_001570_5_11_1"/>
<dbReference type="PANTHER" id="PTHR24305:SF166">
    <property type="entry name" value="CYTOCHROME P450 12A4, MITOCHONDRIAL-RELATED"/>
    <property type="match status" value="1"/>
</dbReference>
<dbReference type="GO" id="GO:0016020">
    <property type="term" value="C:membrane"/>
    <property type="evidence" value="ECO:0007669"/>
    <property type="project" value="UniProtKB-SubCell"/>
</dbReference>
<name>A0A0C9WRQ3_9AGAR</name>
<proteinExistence type="inferred from homology"/>
<evidence type="ECO:0000256" key="9">
    <source>
        <dbReference type="ARBA" id="ARBA00023002"/>
    </source>
</evidence>
<feature type="binding site" description="axial binding residue" evidence="13">
    <location>
        <position position="484"/>
    </location>
    <ligand>
        <name>heme</name>
        <dbReference type="ChEBI" id="CHEBI:30413"/>
    </ligand>
    <ligandPart>
        <name>Fe</name>
        <dbReference type="ChEBI" id="CHEBI:18248"/>
    </ligandPart>
</feature>
<keyword evidence="11" id="KW-0503">Monooxygenase</keyword>
<evidence type="ECO:0000256" key="7">
    <source>
        <dbReference type="ARBA" id="ARBA00022723"/>
    </source>
</evidence>
<dbReference type="SUPFAM" id="SSF48264">
    <property type="entry name" value="Cytochrome P450"/>
    <property type="match status" value="1"/>
</dbReference>
<keyword evidence="15" id="KW-1185">Reference proteome</keyword>
<comment type="pathway">
    <text evidence="3">Secondary metabolite biosynthesis; terpenoid biosynthesis.</text>
</comment>
<dbReference type="GO" id="GO:0016705">
    <property type="term" value="F:oxidoreductase activity, acting on paired donors, with incorporation or reduction of molecular oxygen"/>
    <property type="evidence" value="ECO:0007669"/>
    <property type="project" value="InterPro"/>
</dbReference>
<evidence type="ECO:0000256" key="13">
    <source>
        <dbReference type="PIRSR" id="PIRSR602401-1"/>
    </source>
</evidence>
<keyword evidence="8" id="KW-1133">Transmembrane helix</keyword>
<keyword evidence="7 13" id="KW-0479">Metal-binding</keyword>
<dbReference type="EMBL" id="KN838806">
    <property type="protein sequence ID" value="KIJ94165.1"/>
    <property type="molecule type" value="Genomic_DNA"/>
</dbReference>
<dbReference type="PRINTS" id="PR00385">
    <property type="entry name" value="P450"/>
</dbReference>
<keyword evidence="10 13" id="KW-0408">Iron</keyword>
<evidence type="ECO:0000256" key="11">
    <source>
        <dbReference type="ARBA" id="ARBA00023033"/>
    </source>
</evidence>
<sequence>MLTLILQGILLYSLSLAYWHLVRRFAVKTALDNIPGPPCPSFFKGNFRQLFSTHGWEFHKDIAAKYGGVVKVKAVFGEKQLYVFDPKALHHILVKDQYVYEETSAFIQTNLVLFGKAVFCTLGDYHRRQRKLLNPVFSIAHMRGMVPVFYDITRKIRDAIAKKVKNGPQEIDMASWMGRTALEMIGQGGFGYSFDTFEEDATPNPYSASIKALLPALLRIAFFRSYLSYMTNIGSPKFRRFVVDLLPWKNLHAVRDIVDSMHSASSEIFESKKRALLNGDEDVTIQVGQKKDVMSILMKANMEAAEEDKLEESELVAQVSGLTFAAMDTTSGALSRTLHLLAQHQEVQEKLRHEVTEAHAKAGDLTYDGLVSLPYLDAVCRESLRLYPPVSYLSRTTRQDIIMPLSKPLKGLNGEDVYEIPVPNNTNVIISIIGANRNPDIWGPNSMEWIPERWLSPLPPSVSSAHIPGVYSHLMTFIGGGRACIGFKFAELEMKVVLSLLIESFRFTPSNKDIFWQMTSVATPSVAGEGGKLQLPLQVSRVLDERRIY</sequence>
<dbReference type="Pfam" id="PF00067">
    <property type="entry name" value="p450"/>
    <property type="match status" value="1"/>
</dbReference>
<dbReference type="GO" id="GO:0020037">
    <property type="term" value="F:heme binding"/>
    <property type="evidence" value="ECO:0007669"/>
    <property type="project" value="InterPro"/>
</dbReference>
<dbReference type="PRINTS" id="PR00463">
    <property type="entry name" value="EP450I"/>
</dbReference>
<keyword evidence="6" id="KW-0812">Transmembrane</keyword>
<dbReference type="GO" id="GO:0005506">
    <property type="term" value="F:iron ion binding"/>
    <property type="evidence" value="ECO:0007669"/>
    <property type="project" value="InterPro"/>
</dbReference>
<evidence type="ECO:0000256" key="4">
    <source>
        <dbReference type="ARBA" id="ARBA00010617"/>
    </source>
</evidence>
<keyword evidence="12" id="KW-0472">Membrane</keyword>
<evidence type="ECO:0000256" key="1">
    <source>
        <dbReference type="ARBA" id="ARBA00001971"/>
    </source>
</evidence>
<dbReference type="STRING" id="1095629.A0A0C9WRQ3"/>
<comment type="subcellular location">
    <subcellularLocation>
        <location evidence="2">Membrane</location>
    </subcellularLocation>
</comment>
<accession>A0A0C9WRQ3</accession>
<evidence type="ECO:0000256" key="5">
    <source>
        <dbReference type="ARBA" id="ARBA00022617"/>
    </source>
</evidence>
<evidence type="ECO:0000256" key="12">
    <source>
        <dbReference type="ARBA" id="ARBA00023136"/>
    </source>
</evidence>
<dbReference type="Proteomes" id="UP000054477">
    <property type="component" value="Unassembled WGS sequence"/>
</dbReference>
<dbReference type="GO" id="GO:0004497">
    <property type="term" value="F:monooxygenase activity"/>
    <property type="evidence" value="ECO:0007669"/>
    <property type="project" value="UniProtKB-KW"/>
</dbReference>
<dbReference type="InterPro" id="IPR050121">
    <property type="entry name" value="Cytochrome_P450_monoxygenase"/>
</dbReference>
<evidence type="ECO:0000256" key="2">
    <source>
        <dbReference type="ARBA" id="ARBA00004370"/>
    </source>
</evidence>